<feature type="non-terminal residue" evidence="2">
    <location>
        <position position="163"/>
    </location>
</feature>
<proteinExistence type="predicted"/>
<evidence type="ECO:0000256" key="1">
    <source>
        <dbReference type="SAM" id="MobiDB-lite"/>
    </source>
</evidence>
<dbReference type="Gene3D" id="6.10.140.1020">
    <property type="match status" value="1"/>
</dbReference>
<dbReference type="Proteomes" id="UP000194127">
    <property type="component" value="Unassembled WGS sequence"/>
</dbReference>
<sequence>STVNAAPTIQTLQGKVQTLKQAIRIKNAGGSDAEEQLEQLVHKWTTVAREIAWALWDTAKDLDLGNNGGLNKGGLFANSDAGGGLFQSGWGYDDGRKHPDRPSGWGWDETDSTQDADNTDQKDLPLDEDHMPRIPHSLGTMLRHLGIAPETLGWDEDEGDFVD</sequence>
<dbReference type="GeneID" id="36328471"/>
<keyword evidence="3" id="KW-1185">Reference proteome</keyword>
<protein>
    <submittedName>
        <fullName evidence="2">Uncharacterized protein</fullName>
    </submittedName>
</protein>
<feature type="compositionally biased region" description="Acidic residues" evidence="1">
    <location>
        <begin position="108"/>
        <end position="118"/>
    </location>
</feature>
<accession>A0A1X6MVD7</accession>
<evidence type="ECO:0000313" key="3">
    <source>
        <dbReference type="Proteomes" id="UP000194127"/>
    </source>
</evidence>
<dbReference type="STRING" id="670580.A0A1X6MVD7"/>
<reference evidence="2 3" key="1">
    <citation type="submission" date="2017-04" db="EMBL/GenBank/DDBJ databases">
        <title>Genome Sequence of the Model Brown-Rot Fungus Postia placenta SB12.</title>
        <authorList>
            <consortium name="DOE Joint Genome Institute"/>
            <person name="Gaskell J."/>
            <person name="Kersten P."/>
            <person name="Larrondo L.F."/>
            <person name="Canessa P."/>
            <person name="Martinez D."/>
            <person name="Hibbett D."/>
            <person name="Schmoll M."/>
            <person name="Kubicek C.P."/>
            <person name="Martinez A.T."/>
            <person name="Yadav J."/>
            <person name="Master E."/>
            <person name="Magnuson J.K."/>
            <person name="James T."/>
            <person name="Yaver D."/>
            <person name="Berka R."/>
            <person name="Labutti K."/>
            <person name="Lipzen A."/>
            <person name="Aerts A."/>
            <person name="Barry K."/>
            <person name="Henrissat B."/>
            <person name="Blanchette R."/>
            <person name="Grigoriev I."/>
            <person name="Cullen D."/>
        </authorList>
    </citation>
    <scope>NUCLEOTIDE SEQUENCE [LARGE SCALE GENOMIC DNA]</scope>
    <source>
        <strain evidence="2 3">MAD-698-R-SB12</strain>
    </source>
</reference>
<feature type="region of interest" description="Disordered" evidence="1">
    <location>
        <begin position="93"/>
        <end position="135"/>
    </location>
</feature>
<feature type="compositionally biased region" description="Basic and acidic residues" evidence="1">
    <location>
        <begin position="119"/>
        <end position="132"/>
    </location>
</feature>
<dbReference type="AlphaFoldDB" id="A0A1X6MVD7"/>
<organism evidence="2 3">
    <name type="scientific">Postia placenta MAD-698-R-SB12</name>
    <dbReference type="NCBI Taxonomy" id="670580"/>
    <lineage>
        <taxon>Eukaryota</taxon>
        <taxon>Fungi</taxon>
        <taxon>Dikarya</taxon>
        <taxon>Basidiomycota</taxon>
        <taxon>Agaricomycotina</taxon>
        <taxon>Agaricomycetes</taxon>
        <taxon>Polyporales</taxon>
        <taxon>Adustoporiaceae</taxon>
        <taxon>Rhodonia</taxon>
    </lineage>
</organism>
<feature type="non-terminal residue" evidence="2">
    <location>
        <position position="1"/>
    </location>
</feature>
<dbReference type="RefSeq" id="XP_024337139.1">
    <property type="nucleotide sequence ID" value="XM_024483522.1"/>
</dbReference>
<gene>
    <name evidence="2" type="ORF">POSPLADRAFT_1121801</name>
</gene>
<name>A0A1X6MVD7_9APHY</name>
<evidence type="ECO:0000313" key="2">
    <source>
        <dbReference type="EMBL" id="OSX60345.1"/>
    </source>
</evidence>
<dbReference type="OrthoDB" id="27934at2759"/>
<dbReference type="EMBL" id="KZ110600">
    <property type="protein sequence ID" value="OSX60345.1"/>
    <property type="molecule type" value="Genomic_DNA"/>
</dbReference>